<dbReference type="PANTHER" id="PTHR35399">
    <property type="entry name" value="SLR8030 PROTEIN"/>
    <property type="match status" value="1"/>
</dbReference>
<keyword evidence="2" id="KW-1185">Reference proteome</keyword>
<gene>
    <name evidence="1" type="ORF">GCM10010517_68230</name>
</gene>
<dbReference type="SUPFAM" id="SSF82171">
    <property type="entry name" value="DPP6 N-terminal domain-like"/>
    <property type="match status" value="1"/>
</dbReference>
<sequence>MTDIDRRGFLRGGLAAATLGAVAAGPLAALSARTADAATMVKRSFSPDYGPLYPVKDQTTGLELLKLPRGFEYLTHGWTGDIMSDGRPTPSTHDGMAAFVPSEGLKNRIRAGGAGGAGKGHWTALVRNHEVGGFSGAYVEPAYNPAAGGGTTNLVFDTRKGEFLESWASLSGTIRNCAGGPTPWGTWLSCEETTTINGDIRHGYIFEVPHDGISDAKPYRAMGRFSHEAVAVDPATGWVYETEDATPSGFYRFRPNVKGDLGQGGVLEMMTIGSSPYSTYGDGTGKSYPEIGWVVIDNPDPGAGETSVVQQGIAKGGASFRRLEGAWYHDGKVYIVSTSGGPTGQGQVFEYDLASNTMKVLFASPNASVLNNPDNICVSPRGGIVLCEDGSGVEYLHGLTTDGEIFPFAENAVVIPAGGVQGKSVAPGDYTGSEWCGSTFDTKDGGWLFANIQSPGITFAITGPWQNGSL</sequence>
<name>A0ABP6INE6_9ACTN</name>
<dbReference type="InterPro" id="IPR008557">
    <property type="entry name" value="PhoX"/>
</dbReference>
<accession>A0ABP6INE6</accession>
<evidence type="ECO:0000313" key="2">
    <source>
        <dbReference type="Proteomes" id="UP001500831"/>
    </source>
</evidence>
<reference evidence="2" key="1">
    <citation type="journal article" date="2019" name="Int. J. Syst. Evol. Microbiol.">
        <title>The Global Catalogue of Microorganisms (GCM) 10K type strain sequencing project: providing services to taxonomists for standard genome sequencing and annotation.</title>
        <authorList>
            <consortium name="The Broad Institute Genomics Platform"/>
            <consortium name="The Broad Institute Genome Sequencing Center for Infectious Disease"/>
            <person name="Wu L."/>
            <person name="Ma J."/>
        </authorList>
    </citation>
    <scope>NUCLEOTIDE SEQUENCE [LARGE SCALE GENOMIC DNA]</scope>
    <source>
        <strain evidence="2">JCM 6242</strain>
    </source>
</reference>
<evidence type="ECO:0000313" key="1">
    <source>
        <dbReference type="EMBL" id="GAA2902329.1"/>
    </source>
</evidence>
<dbReference type="EMBL" id="BAAAVI010000073">
    <property type="protein sequence ID" value="GAA2902329.1"/>
    <property type="molecule type" value="Genomic_DNA"/>
</dbReference>
<dbReference type="PROSITE" id="PS51318">
    <property type="entry name" value="TAT"/>
    <property type="match status" value="1"/>
</dbReference>
<dbReference type="RefSeq" id="WP_344980179.1">
    <property type="nucleotide sequence ID" value="NZ_BAAAVI010000073.1"/>
</dbReference>
<dbReference type="InterPro" id="IPR006311">
    <property type="entry name" value="TAT_signal"/>
</dbReference>
<dbReference type="Pfam" id="PF05787">
    <property type="entry name" value="PhoX"/>
    <property type="match status" value="1"/>
</dbReference>
<dbReference type="PANTHER" id="PTHR35399:SF4">
    <property type="entry name" value="MEMBRANE PROTEIN"/>
    <property type="match status" value="1"/>
</dbReference>
<comment type="caution">
    <text evidence="1">The sequence shown here is derived from an EMBL/GenBank/DDBJ whole genome shotgun (WGS) entry which is preliminary data.</text>
</comment>
<proteinExistence type="predicted"/>
<protein>
    <submittedName>
        <fullName evidence="1">DUF839 domain-containing protein</fullName>
    </submittedName>
</protein>
<dbReference type="Proteomes" id="UP001500831">
    <property type="component" value="Unassembled WGS sequence"/>
</dbReference>
<organism evidence="1 2">
    <name type="scientific">Streptosporangium fragile</name>
    <dbReference type="NCBI Taxonomy" id="46186"/>
    <lineage>
        <taxon>Bacteria</taxon>
        <taxon>Bacillati</taxon>
        <taxon>Actinomycetota</taxon>
        <taxon>Actinomycetes</taxon>
        <taxon>Streptosporangiales</taxon>
        <taxon>Streptosporangiaceae</taxon>
        <taxon>Streptosporangium</taxon>
    </lineage>
</organism>